<dbReference type="InterPro" id="IPR025306">
    <property type="entry name" value="Zn-bnd_dom_prob"/>
</dbReference>
<evidence type="ECO:0000259" key="1">
    <source>
        <dbReference type="Pfam" id="PF13451"/>
    </source>
</evidence>
<evidence type="ECO:0000313" key="3">
    <source>
        <dbReference type="Proteomes" id="UP001058290"/>
    </source>
</evidence>
<proteinExistence type="predicted"/>
<feature type="domain" description="Probable zinc-binding" evidence="1">
    <location>
        <begin position="59"/>
        <end position="105"/>
    </location>
</feature>
<reference evidence="2" key="1">
    <citation type="submission" date="2022-09" db="EMBL/GenBank/DDBJ databases">
        <title>Bacterial diversity in gut of crayfish and pufferfish.</title>
        <authorList>
            <person name="Huang Y."/>
        </authorList>
    </citation>
    <scope>NUCLEOTIDE SEQUENCE</scope>
    <source>
        <strain evidence="2">PR12</strain>
    </source>
</reference>
<accession>A0ABY6A0J8</accession>
<dbReference type="Proteomes" id="UP001058290">
    <property type="component" value="Chromosome"/>
</dbReference>
<dbReference type="Pfam" id="PF13451">
    <property type="entry name" value="zf_Tbcl"/>
    <property type="match status" value="1"/>
</dbReference>
<dbReference type="EMBL" id="CP104377">
    <property type="protein sequence ID" value="UXC18435.1"/>
    <property type="molecule type" value="Genomic_DNA"/>
</dbReference>
<organism evidence="2 3">
    <name type="scientific">Comamonas squillarum</name>
    <dbReference type="NCBI Taxonomy" id="2977320"/>
    <lineage>
        <taxon>Bacteria</taxon>
        <taxon>Pseudomonadati</taxon>
        <taxon>Pseudomonadota</taxon>
        <taxon>Betaproteobacteria</taxon>
        <taxon>Burkholderiales</taxon>
        <taxon>Comamonadaceae</taxon>
        <taxon>Comamonas</taxon>
    </lineage>
</organism>
<sequence length="218" mass="24999">MKSNKQRRHEIKQRRWARMEAQREAALRPAMPHGALAADVQRLELIHGAPFWLPGYYVDISYRCCDCGAACVWTAQDQKWWYEQVQGSLYASASRCKDCRARHRAWRQSHCDAAEMAALRALWRARPDASARARVHAALQSKAPDLRSLAAQALAWWWVQFGDKPAHAQLEALSLERSWAPRIDRILRRQVELRPGVHRVCRVVAYPRVTMGAALSGH</sequence>
<protein>
    <submittedName>
        <fullName evidence="2">Zinc-ribbon domain-containing protein</fullName>
    </submittedName>
</protein>
<evidence type="ECO:0000313" key="2">
    <source>
        <dbReference type="EMBL" id="UXC18435.1"/>
    </source>
</evidence>
<dbReference type="RefSeq" id="WP_260719057.1">
    <property type="nucleotide sequence ID" value="NZ_CP104377.1"/>
</dbReference>
<gene>
    <name evidence="2" type="ORF">N4T19_22590</name>
</gene>
<keyword evidence="3" id="KW-1185">Reference proteome</keyword>
<name>A0ABY6A0J8_9BURK</name>